<keyword evidence="2" id="KW-1185">Reference proteome</keyword>
<dbReference type="RefSeq" id="WP_222509835.1">
    <property type="nucleotide sequence ID" value="NZ_JAHVJA010000014.1"/>
</dbReference>
<dbReference type="Proteomes" id="UP000766629">
    <property type="component" value="Unassembled WGS sequence"/>
</dbReference>
<dbReference type="EMBL" id="JAHVJA010000014">
    <property type="protein sequence ID" value="MBY6141871.1"/>
    <property type="molecule type" value="Genomic_DNA"/>
</dbReference>
<proteinExistence type="predicted"/>
<gene>
    <name evidence="1" type="ORF">KUV26_20740</name>
</gene>
<accession>A0ABS7NL01</accession>
<organism evidence="1 2">
    <name type="scientific">Leisingera daeponensis</name>
    <dbReference type="NCBI Taxonomy" id="405746"/>
    <lineage>
        <taxon>Bacteria</taxon>
        <taxon>Pseudomonadati</taxon>
        <taxon>Pseudomonadota</taxon>
        <taxon>Alphaproteobacteria</taxon>
        <taxon>Rhodobacterales</taxon>
        <taxon>Roseobacteraceae</taxon>
        <taxon>Leisingera</taxon>
    </lineage>
</organism>
<protein>
    <submittedName>
        <fullName evidence="1">Uncharacterized protein</fullName>
    </submittedName>
</protein>
<name>A0ABS7NL01_9RHOB</name>
<reference evidence="1 2" key="1">
    <citation type="submission" date="2021-06" db="EMBL/GenBank/DDBJ databases">
        <title>50 bacteria genomes isolated from Dapeng, Shenzhen, China.</title>
        <authorList>
            <person name="Zheng W."/>
            <person name="Yu S."/>
            <person name="Huang Y."/>
        </authorList>
    </citation>
    <scope>NUCLEOTIDE SEQUENCE [LARGE SCALE GENOMIC DNA]</scope>
    <source>
        <strain evidence="1 2">DP1N14-2</strain>
    </source>
</reference>
<evidence type="ECO:0000313" key="2">
    <source>
        <dbReference type="Proteomes" id="UP000766629"/>
    </source>
</evidence>
<sequence>MFILLLIEFLFGFFGCLSRTEASWNLQGVIPAKLSVIKDLKVSAKFTH</sequence>
<evidence type="ECO:0000313" key="1">
    <source>
        <dbReference type="EMBL" id="MBY6141871.1"/>
    </source>
</evidence>
<comment type="caution">
    <text evidence="1">The sequence shown here is derived from an EMBL/GenBank/DDBJ whole genome shotgun (WGS) entry which is preliminary data.</text>
</comment>